<dbReference type="Proteomes" id="UP000265520">
    <property type="component" value="Unassembled WGS sequence"/>
</dbReference>
<organism evidence="1 2">
    <name type="scientific">Trifolium medium</name>
    <dbReference type="NCBI Taxonomy" id="97028"/>
    <lineage>
        <taxon>Eukaryota</taxon>
        <taxon>Viridiplantae</taxon>
        <taxon>Streptophyta</taxon>
        <taxon>Embryophyta</taxon>
        <taxon>Tracheophyta</taxon>
        <taxon>Spermatophyta</taxon>
        <taxon>Magnoliopsida</taxon>
        <taxon>eudicotyledons</taxon>
        <taxon>Gunneridae</taxon>
        <taxon>Pentapetalae</taxon>
        <taxon>rosids</taxon>
        <taxon>fabids</taxon>
        <taxon>Fabales</taxon>
        <taxon>Fabaceae</taxon>
        <taxon>Papilionoideae</taxon>
        <taxon>50 kb inversion clade</taxon>
        <taxon>NPAAA clade</taxon>
        <taxon>Hologalegina</taxon>
        <taxon>IRL clade</taxon>
        <taxon>Trifolieae</taxon>
        <taxon>Trifolium</taxon>
    </lineage>
</organism>
<proteinExistence type="predicted"/>
<accession>A0A392W3V2</accession>
<feature type="non-terminal residue" evidence="1">
    <location>
        <position position="1"/>
    </location>
</feature>
<feature type="non-terminal residue" evidence="1">
    <location>
        <position position="41"/>
    </location>
</feature>
<evidence type="ECO:0000313" key="1">
    <source>
        <dbReference type="EMBL" id="MCI95076.1"/>
    </source>
</evidence>
<dbReference type="AlphaFoldDB" id="A0A392W3V2"/>
<reference evidence="1 2" key="1">
    <citation type="journal article" date="2018" name="Front. Plant Sci.">
        <title>Red Clover (Trifolium pratense) and Zigzag Clover (T. medium) - A Picture of Genomic Similarities and Differences.</title>
        <authorList>
            <person name="Dluhosova J."/>
            <person name="Istvanek J."/>
            <person name="Nedelnik J."/>
            <person name="Repkova J."/>
        </authorList>
    </citation>
    <scope>NUCLEOTIDE SEQUENCE [LARGE SCALE GENOMIC DNA]</scope>
    <source>
        <strain evidence="2">cv. 10/8</strain>
        <tissue evidence="1">Leaf</tissue>
    </source>
</reference>
<protein>
    <submittedName>
        <fullName evidence="1">Uncharacterized protein</fullName>
    </submittedName>
</protein>
<keyword evidence="2" id="KW-1185">Reference proteome</keyword>
<dbReference type="EMBL" id="LXQA011375282">
    <property type="protein sequence ID" value="MCI95076.1"/>
    <property type="molecule type" value="Genomic_DNA"/>
</dbReference>
<name>A0A392W3V2_9FABA</name>
<evidence type="ECO:0000313" key="2">
    <source>
        <dbReference type="Proteomes" id="UP000265520"/>
    </source>
</evidence>
<comment type="caution">
    <text evidence="1">The sequence shown here is derived from an EMBL/GenBank/DDBJ whole genome shotgun (WGS) entry which is preliminary data.</text>
</comment>
<sequence length="41" mass="4405">VAGRGQTFCHSAAICRPARGGDRAMFLLILNSNGDVVTCYY</sequence>